<evidence type="ECO:0000259" key="3">
    <source>
        <dbReference type="SMART" id="SM00993"/>
    </source>
</evidence>
<dbReference type="GO" id="GO:0005634">
    <property type="term" value="C:nucleus"/>
    <property type="evidence" value="ECO:0000318"/>
    <property type="project" value="GO_Central"/>
</dbReference>
<evidence type="ECO:0000313" key="4">
    <source>
        <dbReference type="EMBL" id="EED96536.1"/>
    </source>
</evidence>
<dbReference type="SMART" id="SM00993">
    <property type="entry name" value="YL1_C"/>
    <property type="match status" value="1"/>
</dbReference>
<dbReference type="PANTHER" id="PTHR13275">
    <property type="entry name" value="YL-1 PROTEIN TRANSCRIPTION FACTOR-LIKE 1"/>
    <property type="match status" value="1"/>
</dbReference>
<accession>B8BRG2</accession>
<sequence>MPKPPAKPKAAVLERSRRTTAGKRMASLVGKAQEDDDTFWSHPVWGETGGGFSKGKKRKRDGDGDSSSDDDDDSAESDGEGSYRMSEDDSSAAADQFDSDFNESESSSDSDGEGEEEVDLRAQERKDAASKRKKNQRLSGQITTAVGLHVKSAGRELMKRKSGKGSGVAKRGPRGEGWNAGLVLNWPPQQQQQVGGAVGVLHASSALPTAISALPTASPQSTTLTSQATTIPDAVAPTSVALTQSTPAAAPIQTQPTASAVPTQTETNILAPPLLPAPVATKSLSKSPTRKRNLRAGTLSKTIATSQSIAKSEQLTQQRQAVISEKKHHQKRHFTQEELILEAVKITEAENAKWLNARKRSKEEATKMENTLAGNGKKTSMGATPVSRFHSRRGCSNTLTFMDMDHLPEILTRQHNSLSGASLGESSSSAMPVSKRRSPGKTDRKSAEAPKAVEKNVTKCAITGKVARYRDPKTMLGYYDIDAFKELRRRLEAGELSISIPDRKSKKSQSSPVPVEKSSSTTATTHFPFAEDKPTMSAKTPAGSEVAVMVTQGGLPVSPPEKLATIASATVNAIDSKVLPVSNSQKAKKNSVSSLKPLQIVSSSQLGSGKPNATTGETDNVALSELKATAVRQTEPKPTPIQVPAKLETKESAEEKQDRSIPPPPSVTTADETKALTNKVGNDPIVSDDVPSQATIQTSNNGKAESSIRSGMSTRKRKAPKSIASDMTPSTRKRPSVST</sequence>
<feature type="region of interest" description="Disordered" evidence="2">
    <location>
        <begin position="419"/>
        <end position="452"/>
    </location>
</feature>
<dbReference type="GeneID" id="7443158"/>
<feature type="compositionally biased region" description="Acidic residues" evidence="2">
    <location>
        <begin position="64"/>
        <end position="79"/>
    </location>
</feature>
<dbReference type="Pfam" id="PF08265">
    <property type="entry name" value="YL1_C"/>
    <property type="match status" value="1"/>
</dbReference>
<evidence type="ECO:0000313" key="5">
    <source>
        <dbReference type="Proteomes" id="UP000001449"/>
    </source>
</evidence>
<dbReference type="InterPro" id="IPR013272">
    <property type="entry name" value="Vps72/YL1_C"/>
</dbReference>
<feature type="compositionally biased region" description="Polar residues" evidence="2">
    <location>
        <begin position="667"/>
        <end position="680"/>
    </location>
</feature>
<comment type="similarity">
    <text evidence="1">Belongs to the VPS72/YL1 family.</text>
</comment>
<keyword evidence="5" id="KW-1185">Reference proteome</keyword>
<feature type="compositionally biased region" description="Basic and acidic residues" evidence="2">
    <location>
        <begin position="647"/>
        <end position="659"/>
    </location>
</feature>
<feature type="compositionally biased region" description="Basic and acidic residues" evidence="2">
    <location>
        <begin position="119"/>
        <end position="130"/>
    </location>
</feature>
<feature type="compositionally biased region" description="Polar residues" evidence="2">
    <location>
        <begin position="690"/>
        <end position="713"/>
    </location>
</feature>
<proteinExistence type="inferred from homology"/>
<dbReference type="Proteomes" id="UP000001449">
    <property type="component" value="Chromosome 1"/>
</dbReference>
<feature type="compositionally biased region" description="Low complexity" evidence="2">
    <location>
        <begin position="419"/>
        <end position="430"/>
    </location>
</feature>
<dbReference type="PANTHER" id="PTHR13275:SF4">
    <property type="entry name" value="VACUOLAR PROTEIN SORTING-ASSOCIATED PROTEIN 72 HOMOLOG"/>
    <property type="match status" value="1"/>
</dbReference>
<dbReference type="AlphaFoldDB" id="B8BRG2"/>
<dbReference type="KEGG" id="tps:THAPSDRAFT_1615"/>
<dbReference type="InterPro" id="IPR046757">
    <property type="entry name" value="YL1_N"/>
</dbReference>
<dbReference type="PaxDb" id="35128-Thaps1615"/>
<feature type="compositionally biased region" description="Low complexity" evidence="2">
    <location>
        <begin position="508"/>
        <end position="520"/>
    </location>
</feature>
<evidence type="ECO:0000256" key="1">
    <source>
        <dbReference type="ARBA" id="ARBA00006832"/>
    </source>
</evidence>
<feature type="compositionally biased region" description="Polar residues" evidence="2">
    <location>
        <begin position="368"/>
        <end position="382"/>
    </location>
</feature>
<feature type="region of interest" description="Disordered" evidence="2">
    <location>
        <begin position="603"/>
        <end position="739"/>
    </location>
</feature>
<reference evidence="4 5" key="2">
    <citation type="journal article" date="2008" name="Nature">
        <title>The Phaeodactylum genome reveals the evolutionary history of diatom genomes.</title>
        <authorList>
            <person name="Bowler C."/>
            <person name="Allen A.E."/>
            <person name="Badger J.H."/>
            <person name="Grimwood J."/>
            <person name="Jabbari K."/>
            <person name="Kuo A."/>
            <person name="Maheswari U."/>
            <person name="Martens C."/>
            <person name="Maumus F."/>
            <person name="Otillar R.P."/>
            <person name="Rayko E."/>
            <person name="Salamov A."/>
            <person name="Vandepoele K."/>
            <person name="Beszteri B."/>
            <person name="Gruber A."/>
            <person name="Heijde M."/>
            <person name="Katinka M."/>
            <person name="Mock T."/>
            <person name="Valentin K."/>
            <person name="Verret F."/>
            <person name="Berges J.A."/>
            <person name="Brownlee C."/>
            <person name="Cadoret J.P."/>
            <person name="Chiovitti A."/>
            <person name="Choi C.J."/>
            <person name="Coesel S."/>
            <person name="De Martino A."/>
            <person name="Detter J.C."/>
            <person name="Durkin C."/>
            <person name="Falciatore A."/>
            <person name="Fournet J."/>
            <person name="Haruta M."/>
            <person name="Huysman M.J."/>
            <person name="Jenkins B.D."/>
            <person name="Jiroutova K."/>
            <person name="Jorgensen R.E."/>
            <person name="Joubert Y."/>
            <person name="Kaplan A."/>
            <person name="Kroger N."/>
            <person name="Kroth P.G."/>
            <person name="La Roche J."/>
            <person name="Lindquist E."/>
            <person name="Lommer M."/>
            <person name="Martin-Jezequel V."/>
            <person name="Lopez P.J."/>
            <person name="Lucas S."/>
            <person name="Mangogna M."/>
            <person name="McGinnis K."/>
            <person name="Medlin L.K."/>
            <person name="Montsant A."/>
            <person name="Oudot-Le Secq M.P."/>
            <person name="Napoli C."/>
            <person name="Obornik M."/>
            <person name="Parker M.S."/>
            <person name="Petit J.L."/>
            <person name="Porcel B.M."/>
            <person name="Poulsen N."/>
            <person name="Robison M."/>
            <person name="Rychlewski L."/>
            <person name="Rynearson T.A."/>
            <person name="Schmutz J."/>
            <person name="Shapiro H."/>
            <person name="Siaut M."/>
            <person name="Stanley M."/>
            <person name="Sussman M.R."/>
            <person name="Taylor A.R."/>
            <person name="Vardi A."/>
            <person name="von Dassow P."/>
            <person name="Vyverman W."/>
            <person name="Willis A."/>
            <person name="Wyrwicz L.S."/>
            <person name="Rokhsar D.S."/>
            <person name="Weissenbach J."/>
            <person name="Armbrust E.V."/>
            <person name="Green B.R."/>
            <person name="Van de Peer Y."/>
            <person name="Grigoriev I.V."/>
        </authorList>
    </citation>
    <scope>NUCLEOTIDE SEQUENCE [LARGE SCALE GENOMIC DNA]</scope>
    <source>
        <strain evidence="4 5">CCMP1335</strain>
    </source>
</reference>
<dbReference type="HOGENOM" id="CLU_375777_0_0_1"/>
<name>B8BRG2_THAPS</name>
<dbReference type="EMBL" id="CM000638">
    <property type="protein sequence ID" value="EED96536.1"/>
    <property type="molecule type" value="Genomic_DNA"/>
</dbReference>
<dbReference type="InParanoid" id="B8BRG2"/>
<feature type="region of interest" description="Disordered" evidence="2">
    <location>
        <begin position="501"/>
        <end position="539"/>
    </location>
</feature>
<dbReference type="eggNOG" id="ENOG502RRBS">
    <property type="taxonomic scope" value="Eukaryota"/>
</dbReference>
<feature type="compositionally biased region" description="Acidic residues" evidence="2">
    <location>
        <begin position="97"/>
        <end position="118"/>
    </location>
</feature>
<evidence type="ECO:0000256" key="2">
    <source>
        <dbReference type="SAM" id="MobiDB-lite"/>
    </source>
</evidence>
<feature type="region of interest" description="Disordered" evidence="2">
    <location>
        <begin position="360"/>
        <end position="389"/>
    </location>
</feature>
<dbReference type="OMA" id="TLTFMDM"/>
<feature type="compositionally biased region" description="Polar residues" evidence="2">
    <location>
        <begin position="603"/>
        <end position="618"/>
    </location>
</feature>
<gene>
    <name evidence="4" type="ORF">THAPSDRAFT_1615</name>
</gene>
<feature type="domain" description="Vps72/YL1 C-terminal" evidence="3">
    <location>
        <begin position="458"/>
        <end position="487"/>
    </location>
</feature>
<reference evidence="4 5" key="1">
    <citation type="journal article" date="2004" name="Science">
        <title>The genome of the diatom Thalassiosira pseudonana: ecology, evolution, and metabolism.</title>
        <authorList>
            <person name="Armbrust E.V."/>
            <person name="Berges J.A."/>
            <person name="Bowler C."/>
            <person name="Green B.R."/>
            <person name="Martinez D."/>
            <person name="Putnam N.H."/>
            <person name="Zhou S."/>
            <person name="Allen A.E."/>
            <person name="Apt K.E."/>
            <person name="Bechner M."/>
            <person name="Brzezinski M.A."/>
            <person name="Chaal B.K."/>
            <person name="Chiovitti A."/>
            <person name="Davis A.K."/>
            <person name="Demarest M.S."/>
            <person name="Detter J.C."/>
            <person name="Glavina T."/>
            <person name="Goodstein D."/>
            <person name="Hadi M.Z."/>
            <person name="Hellsten U."/>
            <person name="Hildebrand M."/>
            <person name="Jenkins B.D."/>
            <person name="Jurka J."/>
            <person name="Kapitonov V.V."/>
            <person name="Kroger N."/>
            <person name="Lau W.W."/>
            <person name="Lane T.W."/>
            <person name="Larimer F.W."/>
            <person name="Lippmeier J.C."/>
            <person name="Lucas S."/>
            <person name="Medina M."/>
            <person name="Montsant A."/>
            <person name="Obornik M."/>
            <person name="Parker M.S."/>
            <person name="Palenik B."/>
            <person name="Pazour G.J."/>
            <person name="Richardson P.M."/>
            <person name="Rynearson T.A."/>
            <person name="Saito M.A."/>
            <person name="Schwartz D.C."/>
            <person name="Thamatrakoln K."/>
            <person name="Valentin K."/>
            <person name="Vardi A."/>
            <person name="Wilkerson F.P."/>
            <person name="Rokhsar D.S."/>
        </authorList>
    </citation>
    <scope>NUCLEOTIDE SEQUENCE [LARGE SCALE GENOMIC DNA]</scope>
    <source>
        <strain evidence="4 5">CCMP1335</strain>
    </source>
</reference>
<feature type="region of interest" description="Disordered" evidence="2">
    <location>
        <begin position="1"/>
        <end position="174"/>
    </location>
</feature>
<dbReference type="Pfam" id="PF05764">
    <property type="entry name" value="YL1"/>
    <property type="match status" value="1"/>
</dbReference>
<organism evidence="4 5">
    <name type="scientific">Thalassiosira pseudonana</name>
    <name type="common">Marine diatom</name>
    <name type="synonym">Cyclotella nana</name>
    <dbReference type="NCBI Taxonomy" id="35128"/>
    <lineage>
        <taxon>Eukaryota</taxon>
        <taxon>Sar</taxon>
        <taxon>Stramenopiles</taxon>
        <taxon>Ochrophyta</taxon>
        <taxon>Bacillariophyta</taxon>
        <taxon>Coscinodiscophyceae</taxon>
        <taxon>Thalassiosirophycidae</taxon>
        <taxon>Thalassiosirales</taxon>
        <taxon>Thalassiosiraceae</taxon>
        <taxon>Thalassiosira</taxon>
    </lineage>
</organism>
<protein>
    <recommendedName>
        <fullName evidence="3">Vps72/YL1 C-terminal domain-containing protein</fullName>
    </recommendedName>
</protein>
<dbReference type="STRING" id="35128.B8BRG2"/>
<feature type="compositionally biased region" description="Basic and acidic residues" evidence="2">
    <location>
        <begin position="440"/>
        <end position="452"/>
    </location>
</feature>
<dbReference type="RefSeq" id="XP_002286895.1">
    <property type="nucleotide sequence ID" value="XM_002286859.1"/>
</dbReference>